<keyword evidence="11" id="KW-0863">Zinc-finger</keyword>
<keyword evidence="8" id="KW-0519">Myristate</keyword>
<dbReference type="PANTHER" id="PTHR46661">
    <property type="entry name" value="E3 UBIQUITIN-PROTEIN LIGASE ZNRF1-LIKE PROTEIN"/>
    <property type="match status" value="1"/>
</dbReference>
<dbReference type="GO" id="GO:0043161">
    <property type="term" value="P:proteasome-mediated ubiquitin-dependent protein catabolic process"/>
    <property type="evidence" value="ECO:0007669"/>
    <property type="project" value="TreeGrafter"/>
</dbReference>
<dbReference type="GO" id="GO:0070936">
    <property type="term" value="P:protein K48-linked ubiquitination"/>
    <property type="evidence" value="ECO:0007669"/>
    <property type="project" value="TreeGrafter"/>
</dbReference>
<dbReference type="Gene3D" id="3.30.160.60">
    <property type="entry name" value="Classic Zinc Finger"/>
    <property type="match status" value="1"/>
</dbReference>
<evidence type="ECO:0000256" key="14">
    <source>
        <dbReference type="ARBA" id="ARBA00023136"/>
    </source>
</evidence>
<gene>
    <name evidence="22" type="ORF">Q8A67_008390</name>
</gene>
<keyword evidence="7" id="KW-0808">Transferase</keyword>
<dbReference type="InterPro" id="IPR051878">
    <property type="entry name" value="ZNRF_ubiq-protein_ligase"/>
</dbReference>
<dbReference type="CDD" id="cd16695">
    <property type="entry name" value="mRING-CH-C4HC2H_ZNRF2"/>
    <property type="match status" value="1"/>
</dbReference>
<keyword evidence="13" id="KW-0862">Zinc</keyword>
<evidence type="ECO:0000256" key="12">
    <source>
        <dbReference type="ARBA" id="ARBA00022786"/>
    </source>
</evidence>
<evidence type="ECO:0000256" key="5">
    <source>
        <dbReference type="ARBA" id="ARBA00004906"/>
    </source>
</evidence>
<evidence type="ECO:0000256" key="17">
    <source>
        <dbReference type="ARBA" id="ARBA00040227"/>
    </source>
</evidence>
<dbReference type="InterPro" id="IPR013083">
    <property type="entry name" value="Znf_RING/FYVE/PHD"/>
</dbReference>
<keyword evidence="15" id="KW-0458">Lysosome</keyword>
<dbReference type="SUPFAM" id="SSF57850">
    <property type="entry name" value="RING/U-box"/>
    <property type="match status" value="1"/>
</dbReference>
<evidence type="ECO:0000256" key="11">
    <source>
        <dbReference type="ARBA" id="ARBA00022771"/>
    </source>
</evidence>
<dbReference type="GO" id="GO:0005768">
    <property type="term" value="C:endosome"/>
    <property type="evidence" value="ECO:0007669"/>
    <property type="project" value="UniProtKB-SubCell"/>
</dbReference>
<protein>
    <recommendedName>
        <fullName evidence="17">E3 ubiquitin-protein ligase ZNRF1</fullName>
        <ecNumber evidence="6">2.3.2.27</ecNumber>
    </recommendedName>
    <alternativeName>
        <fullName evidence="18">RING-type E3 ubiquitin transferase ZNRF1</fullName>
    </alternativeName>
    <alternativeName>
        <fullName evidence="19">Zinc/RING finger protein 1</fullName>
    </alternativeName>
</protein>
<evidence type="ECO:0000256" key="10">
    <source>
        <dbReference type="ARBA" id="ARBA00022753"/>
    </source>
</evidence>
<dbReference type="Gene3D" id="3.30.40.10">
    <property type="entry name" value="Zinc/RING finger domain, C3HC4 (zinc finger)"/>
    <property type="match status" value="1"/>
</dbReference>
<evidence type="ECO:0000313" key="23">
    <source>
        <dbReference type="Proteomes" id="UP001187343"/>
    </source>
</evidence>
<comment type="catalytic activity">
    <reaction evidence="1">
        <text>S-ubiquitinyl-[E2 ubiquitin-conjugating enzyme]-L-cysteine + [acceptor protein]-L-lysine = [E2 ubiquitin-conjugating enzyme]-L-cysteine + N(6)-ubiquitinyl-[acceptor protein]-L-lysine.</text>
        <dbReference type="EC" id="2.3.2.27"/>
    </reaction>
</comment>
<evidence type="ECO:0000256" key="7">
    <source>
        <dbReference type="ARBA" id="ARBA00022679"/>
    </source>
</evidence>
<comment type="pathway">
    <text evidence="5">Protein modification; protein ubiquitination.</text>
</comment>
<feature type="domain" description="RING-type" evidence="21">
    <location>
        <begin position="172"/>
        <end position="208"/>
    </location>
</feature>
<evidence type="ECO:0000256" key="9">
    <source>
        <dbReference type="ARBA" id="ARBA00022723"/>
    </source>
</evidence>
<evidence type="ECO:0000256" key="4">
    <source>
        <dbReference type="ARBA" id="ARBA00004371"/>
    </source>
</evidence>
<dbReference type="EMBL" id="JAUYZG010000007">
    <property type="protein sequence ID" value="KAK2903677.1"/>
    <property type="molecule type" value="Genomic_DNA"/>
</dbReference>
<keyword evidence="10" id="KW-0967">Endosome</keyword>
<feature type="compositionally biased region" description="Polar residues" evidence="20">
    <location>
        <begin position="21"/>
        <end position="32"/>
    </location>
</feature>
<dbReference type="Proteomes" id="UP001187343">
    <property type="component" value="Unassembled WGS sequence"/>
</dbReference>
<organism evidence="22 23">
    <name type="scientific">Cirrhinus molitorella</name>
    <name type="common">mud carp</name>
    <dbReference type="NCBI Taxonomy" id="172907"/>
    <lineage>
        <taxon>Eukaryota</taxon>
        <taxon>Metazoa</taxon>
        <taxon>Chordata</taxon>
        <taxon>Craniata</taxon>
        <taxon>Vertebrata</taxon>
        <taxon>Euteleostomi</taxon>
        <taxon>Actinopterygii</taxon>
        <taxon>Neopterygii</taxon>
        <taxon>Teleostei</taxon>
        <taxon>Ostariophysi</taxon>
        <taxon>Cypriniformes</taxon>
        <taxon>Cyprinidae</taxon>
        <taxon>Labeoninae</taxon>
        <taxon>Labeonini</taxon>
        <taxon>Cirrhinus</taxon>
    </lineage>
</organism>
<feature type="region of interest" description="Disordered" evidence="20">
    <location>
        <begin position="1"/>
        <end position="112"/>
    </location>
</feature>
<dbReference type="EC" id="2.3.2.27" evidence="6"/>
<dbReference type="InterPro" id="IPR001841">
    <property type="entry name" value="Znf_RING"/>
</dbReference>
<feature type="compositionally biased region" description="Low complexity" evidence="20">
    <location>
        <begin position="41"/>
        <end position="64"/>
    </location>
</feature>
<feature type="compositionally biased region" description="Polar residues" evidence="20">
    <location>
        <begin position="77"/>
        <end position="100"/>
    </location>
</feature>
<keyword evidence="14" id="KW-0472">Membrane</keyword>
<dbReference type="PANTHER" id="PTHR46661:SF3">
    <property type="entry name" value="E3 UBIQUITIN-PROTEIN LIGASE ZNRF2"/>
    <property type="match status" value="1"/>
</dbReference>
<dbReference type="GO" id="GO:0061630">
    <property type="term" value="F:ubiquitin protein ligase activity"/>
    <property type="evidence" value="ECO:0007669"/>
    <property type="project" value="UniProtKB-EC"/>
</dbReference>
<evidence type="ECO:0000256" key="13">
    <source>
        <dbReference type="ARBA" id="ARBA00022833"/>
    </source>
</evidence>
<evidence type="ECO:0000256" key="20">
    <source>
        <dbReference type="SAM" id="MobiDB-lite"/>
    </source>
</evidence>
<name>A0AA88PX78_9TELE</name>
<feature type="region of interest" description="Disordered" evidence="20">
    <location>
        <begin position="269"/>
        <end position="299"/>
    </location>
</feature>
<evidence type="ECO:0000256" key="6">
    <source>
        <dbReference type="ARBA" id="ARBA00012483"/>
    </source>
</evidence>
<evidence type="ECO:0000256" key="8">
    <source>
        <dbReference type="ARBA" id="ARBA00022707"/>
    </source>
</evidence>
<evidence type="ECO:0000256" key="16">
    <source>
        <dbReference type="ARBA" id="ARBA00023288"/>
    </source>
</evidence>
<dbReference type="GO" id="GO:0005764">
    <property type="term" value="C:lysosome"/>
    <property type="evidence" value="ECO:0007669"/>
    <property type="project" value="UniProtKB-SubCell"/>
</dbReference>
<evidence type="ECO:0000313" key="22">
    <source>
        <dbReference type="EMBL" id="KAK2903677.1"/>
    </source>
</evidence>
<dbReference type="GO" id="GO:0008270">
    <property type="term" value="F:zinc ion binding"/>
    <property type="evidence" value="ECO:0007669"/>
    <property type="project" value="UniProtKB-KW"/>
</dbReference>
<evidence type="ECO:0000256" key="3">
    <source>
        <dbReference type="ARBA" id="ARBA00004177"/>
    </source>
</evidence>
<proteinExistence type="predicted"/>
<accession>A0AA88PX78</accession>
<evidence type="ECO:0000256" key="19">
    <source>
        <dbReference type="ARBA" id="ARBA00042305"/>
    </source>
</evidence>
<dbReference type="Pfam" id="PF13639">
    <property type="entry name" value="zf-RING_2"/>
    <property type="match status" value="1"/>
</dbReference>
<sequence length="299" mass="31472">MGAKQSSPAANGRTRAYSGSDLPTGTASTNGGRTAMRYHQAHGASGATSSSSSSSAAVAAHYAGPRTRSAGGPGARPQSSINIPNSGAYSSQESGNTTPEENGGERERSTGTPRLLIGSLPAHLSPHLFAGFKCPVCSKFISSDEMDLHLVMCLTKPRVTYNEDVLTKDAGECAICLEELVQGDTIARLPCLCIYHKGCIDEWFEVNRSYTVTWSGDVPIADRPSVARPSPSRHINPSVPKLIQGNSFLNPNGAPDPPPLQKADLAEVHSIGRSSRRPIGRTLGSADRVDDYGTSVSVP</sequence>
<keyword evidence="12" id="KW-0833">Ubl conjugation pathway</keyword>
<evidence type="ECO:0000256" key="15">
    <source>
        <dbReference type="ARBA" id="ARBA00023228"/>
    </source>
</evidence>
<dbReference type="AlphaFoldDB" id="A0AA88PX78"/>
<keyword evidence="23" id="KW-1185">Reference proteome</keyword>
<dbReference type="FunFam" id="3.30.40.10:FF:000235">
    <property type="entry name" value="E3 ubiquitin-protein ligase ZNRF1"/>
    <property type="match status" value="1"/>
</dbReference>
<comment type="caution">
    <text evidence="22">The sequence shown here is derived from an EMBL/GenBank/DDBJ whole genome shotgun (WGS) entry which is preliminary data.</text>
</comment>
<evidence type="ECO:0000259" key="21">
    <source>
        <dbReference type="Pfam" id="PF13639"/>
    </source>
</evidence>
<keyword evidence="16" id="KW-0449">Lipoprotein</keyword>
<evidence type="ECO:0000256" key="2">
    <source>
        <dbReference type="ARBA" id="ARBA00004170"/>
    </source>
</evidence>
<evidence type="ECO:0000256" key="1">
    <source>
        <dbReference type="ARBA" id="ARBA00000900"/>
    </source>
</evidence>
<keyword evidence="9" id="KW-0479">Metal-binding</keyword>
<evidence type="ECO:0000256" key="18">
    <source>
        <dbReference type="ARBA" id="ARBA00042177"/>
    </source>
</evidence>
<reference evidence="22" key="1">
    <citation type="submission" date="2023-08" db="EMBL/GenBank/DDBJ databases">
        <title>Chromosome-level Genome Assembly of mud carp (Cirrhinus molitorella).</title>
        <authorList>
            <person name="Liu H."/>
        </authorList>
    </citation>
    <scope>NUCLEOTIDE SEQUENCE</scope>
    <source>
        <strain evidence="22">Prfri</strain>
        <tissue evidence="22">Muscle</tissue>
    </source>
</reference>
<comment type="subcellular location">
    <subcellularLocation>
        <location evidence="3">Endosome</location>
    </subcellularLocation>
    <subcellularLocation>
        <location evidence="4">Lysosome</location>
    </subcellularLocation>
    <subcellularLocation>
        <location evidence="2">Membrane</location>
        <topology evidence="2">Peripheral membrane protein</topology>
    </subcellularLocation>
</comment>
<dbReference type="GO" id="GO:0016020">
    <property type="term" value="C:membrane"/>
    <property type="evidence" value="ECO:0007669"/>
    <property type="project" value="UniProtKB-SubCell"/>
</dbReference>